<dbReference type="Proteomes" id="UP000267096">
    <property type="component" value="Unassembled WGS sequence"/>
</dbReference>
<dbReference type="OrthoDB" id="5847967at2759"/>
<evidence type="ECO:0000313" key="2">
    <source>
        <dbReference type="Proteomes" id="UP000267096"/>
    </source>
</evidence>
<protein>
    <submittedName>
        <fullName evidence="3">GLOBIN domain-containing protein</fullName>
    </submittedName>
</protein>
<evidence type="ECO:0000313" key="1">
    <source>
        <dbReference type="EMBL" id="VDK26947.1"/>
    </source>
</evidence>
<accession>A0A0M3JG47</accession>
<dbReference type="WBParaSite" id="ASIM_0000660201-mRNA-1">
    <property type="protein sequence ID" value="ASIM_0000660201-mRNA-1"/>
    <property type="gene ID" value="ASIM_0000660201"/>
</dbReference>
<keyword evidence="2" id="KW-1185">Reference proteome</keyword>
<proteinExistence type="predicted"/>
<name>A0A0M3JG47_ANISI</name>
<organism evidence="3">
    <name type="scientific">Anisakis simplex</name>
    <name type="common">Herring worm</name>
    <dbReference type="NCBI Taxonomy" id="6269"/>
    <lineage>
        <taxon>Eukaryota</taxon>
        <taxon>Metazoa</taxon>
        <taxon>Ecdysozoa</taxon>
        <taxon>Nematoda</taxon>
        <taxon>Chromadorea</taxon>
        <taxon>Rhabditida</taxon>
        <taxon>Spirurina</taxon>
        <taxon>Ascaridomorpha</taxon>
        <taxon>Ascaridoidea</taxon>
        <taxon>Anisakidae</taxon>
        <taxon>Anisakis</taxon>
        <taxon>Anisakis simplex complex</taxon>
    </lineage>
</organism>
<evidence type="ECO:0000313" key="3">
    <source>
        <dbReference type="WBParaSite" id="ASIM_0000660201-mRNA-1"/>
    </source>
</evidence>
<reference evidence="3" key="1">
    <citation type="submission" date="2017-02" db="UniProtKB">
        <authorList>
            <consortium name="WormBaseParasite"/>
        </authorList>
    </citation>
    <scope>IDENTIFICATION</scope>
</reference>
<reference evidence="1 2" key="2">
    <citation type="submission" date="2018-11" db="EMBL/GenBank/DDBJ databases">
        <authorList>
            <consortium name="Pathogen Informatics"/>
        </authorList>
    </citation>
    <scope>NUCLEOTIDE SEQUENCE [LARGE SCALE GENOMIC DNA]</scope>
</reference>
<sequence length="77" mass="8616">MTIVIQAMVDFVGGDNTLADIQDAWLVLGGFCVEQMKIGYKIEFKLQQIVSKFSQKQRLSIDSNGSSDHRPRTPSIN</sequence>
<dbReference type="EMBL" id="UYRR01013801">
    <property type="protein sequence ID" value="VDK26947.1"/>
    <property type="molecule type" value="Genomic_DNA"/>
</dbReference>
<gene>
    <name evidence="1" type="ORF">ASIM_LOCUS6382</name>
</gene>
<dbReference type="AlphaFoldDB" id="A0A0M3JG47"/>